<accession>A0A9E7FFV7</accession>
<dbReference type="AlphaFoldDB" id="A0A9E7FFV7"/>
<sequence>MGTLPNSGAEVLNLSSRPSLLLTAVGVGFLDGRNFVAVRGRSRHRCCFALKRRQEISNLRPWPFTLSKPQQCQHPWSSFVGAADVALAGDPHCQPKASCMYASVMLRQKFYLTATNYFLQAIEKWDIDDQDLAQTPHHVCAATDICLSRAWDKDSSSFALPSVGQQLISIWWWHHDLGHVRSISDVTDLA</sequence>
<evidence type="ECO:0000313" key="2">
    <source>
        <dbReference type="Proteomes" id="UP001055439"/>
    </source>
</evidence>
<dbReference type="OrthoDB" id="10545297at2759"/>
<protein>
    <submittedName>
        <fullName evidence="1">Tetratricopeptide repeat</fullName>
    </submittedName>
</protein>
<dbReference type="EMBL" id="CP097505">
    <property type="protein sequence ID" value="URD93183.1"/>
    <property type="molecule type" value="Genomic_DNA"/>
</dbReference>
<proteinExistence type="predicted"/>
<organism evidence="1 2">
    <name type="scientific">Musa troglodytarum</name>
    <name type="common">fe'i banana</name>
    <dbReference type="NCBI Taxonomy" id="320322"/>
    <lineage>
        <taxon>Eukaryota</taxon>
        <taxon>Viridiplantae</taxon>
        <taxon>Streptophyta</taxon>
        <taxon>Embryophyta</taxon>
        <taxon>Tracheophyta</taxon>
        <taxon>Spermatophyta</taxon>
        <taxon>Magnoliopsida</taxon>
        <taxon>Liliopsida</taxon>
        <taxon>Zingiberales</taxon>
        <taxon>Musaceae</taxon>
        <taxon>Musa</taxon>
    </lineage>
</organism>
<dbReference type="Proteomes" id="UP001055439">
    <property type="component" value="Chromosome 3"/>
</dbReference>
<keyword evidence="2" id="KW-1185">Reference proteome</keyword>
<gene>
    <name evidence="1" type="ORF">MUK42_00855</name>
</gene>
<reference evidence="1" key="1">
    <citation type="submission" date="2022-05" db="EMBL/GenBank/DDBJ databases">
        <title>The Musa troglodytarum L. genome provides insights into the mechanism of non-climacteric behaviour and enrichment of carotenoids.</title>
        <authorList>
            <person name="Wang J."/>
        </authorList>
    </citation>
    <scope>NUCLEOTIDE SEQUENCE</scope>
    <source>
        <tissue evidence="1">Leaf</tissue>
    </source>
</reference>
<name>A0A9E7FFV7_9LILI</name>
<evidence type="ECO:0000313" key="1">
    <source>
        <dbReference type="EMBL" id="URD93183.1"/>
    </source>
</evidence>